<dbReference type="Pfam" id="PF01235">
    <property type="entry name" value="Na_Ala_symp"/>
    <property type="match status" value="1"/>
</dbReference>
<feature type="transmembrane region" description="Helical" evidence="7">
    <location>
        <begin position="217"/>
        <end position="238"/>
    </location>
</feature>
<dbReference type="PANTHER" id="PTHR30330:SF3">
    <property type="entry name" value="TRANSCRIPTIONAL REGULATOR, LRP FAMILY"/>
    <property type="match status" value="1"/>
</dbReference>
<sequence length="285" mass="30524">LFWMWISAVVGMATKFFTCTLAILYRGKDENGEVQGGPMYVITEGLPKSFHFLAYLFAVAGLFGCFSLFQANQLTQIIQDQIFVPLDLFSQNPMKGQLLIGVLLTGIISLVIFGGIRRIGQVAARLVPAMVLLYILCGFFILLGNITNLDNILLLIINDAFTGHAIAGGTLGSVMITGIRRAAFSNEAGIGTESMAHGAAITKEPVREGLVAMLGPMIDTLVVCSITGFAILSTGVWQNSNLNGISMTSAAFEAGLPFLGETVLLIIVCIFSITTIIGYSYYGSK</sequence>
<feature type="transmembrane region" description="Helical" evidence="7">
    <location>
        <begin position="96"/>
        <end position="114"/>
    </location>
</feature>
<feature type="transmembrane region" description="Helical" evidence="7">
    <location>
        <begin position="6"/>
        <end position="25"/>
    </location>
</feature>
<name>A0A382VFT5_9ZZZZ</name>
<dbReference type="AlphaFoldDB" id="A0A382VFT5"/>
<evidence type="ECO:0000256" key="6">
    <source>
        <dbReference type="ARBA" id="ARBA00023136"/>
    </source>
</evidence>
<feature type="transmembrane region" description="Helical" evidence="7">
    <location>
        <begin position="258"/>
        <end position="282"/>
    </location>
</feature>
<proteinExistence type="predicted"/>
<accession>A0A382VFT5</accession>
<evidence type="ECO:0000256" key="2">
    <source>
        <dbReference type="ARBA" id="ARBA00022448"/>
    </source>
</evidence>
<feature type="non-terminal residue" evidence="8">
    <location>
        <position position="285"/>
    </location>
</feature>
<evidence type="ECO:0000256" key="3">
    <source>
        <dbReference type="ARBA" id="ARBA00022475"/>
    </source>
</evidence>
<evidence type="ECO:0000256" key="5">
    <source>
        <dbReference type="ARBA" id="ARBA00022989"/>
    </source>
</evidence>
<comment type="subcellular location">
    <subcellularLocation>
        <location evidence="1">Cell membrane</location>
        <topology evidence="1">Multi-pass membrane protein</topology>
    </subcellularLocation>
</comment>
<dbReference type="PANTHER" id="PTHR30330">
    <property type="entry name" value="AGSS FAMILY TRANSPORTER, SODIUM-ALANINE"/>
    <property type="match status" value="1"/>
</dbReference>
<reference evidence="8" key="1">
    <citation type="submission" date="2018-05" db="EMBL/GenBank/DDBJ databases">
        <authorList>
            <person name="Lanie J.A."/>
            <person name="Ng W.-L."/>
            <person name="Kazmierczak K.M."/>
            <person name="Andrzejewski T.M."/>
            <person name="Davidsen T.M."/>
            <person name="Wayne K.J."/>
            <person name="Tettelin H."/>
            <person name="Glass J.I."/>
            <person name="Rusch D."/>
            <person name="Podicherti R."/>
            <person name="Tsui H.-C.T."/>
            <person name="Winkler M.E."/>
        </authorList>
    </citation>
    <scope>NUCLEOTIDE SEQUENCE</scope>
</reference>
<keyword evidence="4 7" id="KW-0812">Transmembrane</keyword>
<organism evidence="8">
    <name type="scientific">marine metagenome</name>
    <dbReference type="NCBI Taxonomy" id="408172"/>
    <lineage>
        <taxon>unclassified sequences</taxon>
        <taxon>metagenomes</taxon>
        <taxon>ecological metagenomes</taxon>
    </lineage>
</organism>
<feature type="transmembrane region" description="Helical" evidence="7">
    <location>
        <begin position="52"/>
        <end position="71"/>
    </location>
</feature>
<dbReference type="PRINTS" id="PR00175">
    <property type="entry name" value="NAALASMPORT"/>
</dbReference>
<evidence type="ECO:0000256" key="1">
    <source>
        <dbReference type="ARBA" id="ARBA00004651"/>
    </source>
</evidence>
<keyword evidence="6 7" id="KW-0472">Membrane</keyword>
<dbReference type="EMBL" id="UINC01151652">
    <property type="protein sequence ID" value="SVD45386.1"/>
    <property type="molecule type" value="Genomic_DNA"/>
</dbReference>
<dbReference type="GO" id="GO:0005886">
    <property type="term" value="C:plasma membrane"/>
    <property type="evidence" value="ECO:0007669"/>
    <property type="project" value="UniProtKB-SubCell"/>
</dbReference>
<evidence type="ECO:0000313" key="8">
    <source>
        <dbReference type="EMBL" id="SVD45386.1"/>
    </source>
</evidence>
<keyword evidence="5 7" id="KW-1133">Transmembrane helix</keyword>
<keyword evidence="2" id="KW-0813">Transport</keyword>
<evidence type="ECO:0000256" key="7">
    <source>
        <dbReference type="SAM" id="Phobius"/>
    </source>
</evidence>
<feature type="transmembrane region" description="Helical" evidence="7">
    <location>
        <begin position="126"/>
        <end position="146"/>
    </location>
</feature>
<protein>
    <recommendedName>
        <fullName evidence="9">Amino acid carrier protein</fullName>
    </recommendedName>
</protein>
<feature type="transmembrane region" description="Helical" evidence="7">
    <location>
        <begin position="152"/>
        <end position="176"/>
    </location>
</feature>
<evidence type="ECO:0008006" key="9">
    <source>
        <dbReference type="Google" id="ProtNLM"/>
    </source>
</evidence>
<feature type="non-terminal residue" evidence="8">
    <location>
        <position position="1"/>
    </location>
</feature>
<dbReference type="Gene3D" id="1.20.1740.10">
    <property type="entry name" value="Amino acid/polyamine transporter I"/>
    <property type="match status" value="1"/>
</dbReference>
<evidence type="ECO:0000256" key="4">
    <source>
        <dbReference type="ARBA" id="ARBA00022692"/>
    </source>
</evidence>
<keyword evidence="3" id="KW-1003">Cell membrane</keyword>
<dbReference type="GO" id="GO:0005283">
    <property type="term" value="F:amino acid:sodium symporter activity"/>
    <property type="evidence" value="ECO:0007669"/>
    <property type="project" value="InterPro"/>
</dbReference>
<dbReference type="InterPro" id="IPR001463">
    <property type="entry name" value="Na/Ala_symport"/>
</dbReference>
<gene>
    <name evidence="8" type="ORF">METZ01_LOCUS398240</name>
</gene>